<dbReference type="InterPro" id="IPR025293">
    <property type="entry name" value="YfiR/HmsC-like"/>
</dbReference>
<dbReference type="Pfam" id="PF13689">
    <property type="entry name" value="DUF4154"/>
    <property type="match status" value="1"/>
</dbReference>
<evidence type="ECO:0000313" key="1">
    <source>
        <dbReference type="EMBL" id="XBH18580.1"/>
    </source>
</evidence>
<accession>A0AAU7DLQ0</accession>
<dbReference type="AlphaFoldDB" id="A0AAU7DLQ0"/>
<dbReference type="RefSeq" id="WP_348263804.1">
    <property type="nucleotide sequence ID" value="NZ_CP121196.1"/>
</dbReference>
<reference evidence="1" key="1">
    <citation type="submission" date="2023-03" db="EMBL/GenBank/DDBJ databases">
        <title>Edaphobacter sp.</title>
        <authorList>
            <person name="Huber K.J."/>
            <person name="Papendorf J."/>
            <person name="Pilke C."/>
            <person name="Bunk B."/>
            <person name="Sproeer C."/>
            <person name="Pester M."/>
        </authorList>
    </citation>
    <scope>NUCLEOTIDE SEQUENCE</scope>
    <source>
        <strain evidence="1">DSM 110680</strain>
    </source>
</reference>
<name>A0AAU7DLQ0_9BACT</name>
<proteinExistence type="predicted"/>
<protein>
    <submittedName>
        <fullName evidence="1">YfiR family protein</fullName>
    </submittedName>
</protein>
<dbReference type="EMBL" id="CP121196">
    <property type="protein sequence ID" value="XBH18580.1"/>
    <property type="molecule type" value="Genomic_DNA"/>
</dbReference>
<gene>
    <name evidence="1" type="ORF">P8935_04400</name>
</gene>
<sequence>MLIDTKNMKWSFPTERPRLRCLQGNRSNSPLAITLILFSLAVPAAIAQSAKPSEYDVKAAYLLNFGKFIRQSNGRYLHSSFDICLLGRDSMGQTIDELATNQFIDNRPVHVRRLPDVTQAKGCAIVYFSSSENDRLHEDMVLLPSTDALTVSDADDFLDRGGMIQFLVIDKHVRFTVNLNAVNHAHLVLSSELLRVALSVTGKPSGEQP</sequence>
<organism evidence="1">
    <name type="scientific">Telmatobacter sp. DSM 110680</name>
    <dbReference type="NCBI Taxonomy" id="3036704"/>
    <lineage>
        <taxon>Bacteria</taxon>
        <taxon>Pseudomonadati</taxon>
        <taxon>Acidobacteriota</taxon>
        <taxon>Terriglobia</taxon>
        <taxon>Terriglobales</taxon>
        <taxon>Acidobacteriaceae</taxon>
        <taxon>Telmatobacter</taxon>
    </lineage>
</organism>